<evidence type="ECO:0000256" key="2">
    <source>
        <dbReference type="ARBA" id="ARBA00022490"/>
    </source>
</evidence>
<reference evidence="10 11" key="1">
    <citation type="submission" date="2019-03" db="EMBL/GenBank/DDBJ databases">
        <title>Deep-cultivation of Planctomycetes and their phenomic and genomic characterization uncovers novel biology.</title>
        <authorList>
            <person name="Wiegand S."/>
            <person name="Jogler M."/>
            <person name="Boedeker C."/>
            <person name="Pinto D."/>
            <person name="Vollmers J."/>
            <person name="Rivas-Marin E."/>
            <person name="Kohn T."/>
            <person name="Peeters S.H."/>
            <person name="Heuer A."/>
            <person name="Rast P."/>
            <person name="Oberbeckmann S."/>
            <person name="Bunk B."/>
            <person name="Jeske O."/>
            <person name="Meyerdierks A."/>
            <person name="Storesund J.E."/>
            <person name="Kallscheuer N."/>
            <person name="Luecker S."/>
            <person name="Lage O.M."/>
            <person name="Pohl T."/>
            <person name="Merkel B.J."/>
            <person name="Hornburger P."/>
            <person name="Mueller R.-W."/>
            <person name="Bruemmer F."/>
            <person name="Labrenz M."/>
            <person name="Spormann A.M."/>
            <person name="Op den Camp H."/>
            <person name="Overmann J."/>
            <person name="Amann R."/>
            <person name="Jetten M.S.M."/>
            <person name="Mascher T."/>
            <person name="Medema M.H."/>
            <person name="Devos D.P."/>
            <person name="Kaster A.-K."/>
            <person name="Ovreas L."/>
            <person name="Rohde M."/>
            <person name="Galperin M.Y."/>
            <person name="Jogler C."/>
        </authorList>
    </citation>
    <scope>NUCLEOTIDE SEQUENCE [LARGE SCALE GENOMIC DNA]</scope>
    <source>
        <strain evidence="10 11">V144</strain>
    </source>
</reference>
<dbReference type="PROSITE" id="PS00198">
    <property type="entry name" value="4FE4S_FER_1"/>
    <property type="match status" value="1"/>
</dbReference>
<dbReference type="Pfam" id="PF13646">
    <property type="entry name" value="HEAT_2"/>
    <property type="match status" value="1"/>
</dbReference>
<dbReference type="KEGG" id="gaw:V144x_52420"/>
<dbReference type="Pfam" id="PF08331">
    <property type="entry name" value="QueG_DUF1730"/>
    <property type="match status" value="1"/>
</dbReference>
<dbReference type="EMBL" id="CP037920">
    <property type="protein sequence ID" value="QDT99729.1"/>
    <property type="molecule type" value="Genomic_DNA"/>
</dbReference>
<dbReference type="GO" id="GO:0051539">
    <property type="term" value="F:4 iron, 4 sulfur cluster binding"/>
    <property type="evidence" value="ECO:0007669"/>
    <property type="project" value="UniProtKB-KW"/>
</dbReference>
<keyword evidence="7" id="KW-0408">Iron</keyword>
<dbReference type="InterPro" id="IPR016024">
    <property type="entry name" value="ARM-type_fold"/>
</dbReference>
<name>A0A517W399_9PLAN</name>
<dbReference type="Gene3D" id="1.25.10.10">
    <property type="entry name" value="Leucine-rich Repeat Variant"/>
    <property type="match status" value="1"/>
</dbReference>
<dbReference type="RefSeq" id="WP_144989501.1">
    <property type="nucleotide sequence ID" value="NZ_CP037920.1"/>
</dbReference>
<evidence type="ECO:0000256" key="1">
    <source>
        <dbReference type="ARBA" id="ARBA00022485"/>
    </source>
</evidence>
<keyword evidence="8" id="KW-0411">Iron-sulfur</keyword>
<proteinExistence type="predicted"/>
<evidence type="ECO:0000313" key="10">
    <source>
        <dbReference type="EMBL" id="QDT99729.1"/>
    </source>
</evidence>
<evidence type="ECO:0000256" key="5">
    <source>
        <dbReference type="ARBA" id="ARBA00022785"/>
    </source>
</evidence>
<sequence>MAEESAPLERDQSQQSTLIKQMAYEVGFDLAGIAPAVSPEGYHRFLDWLDQGYAGEMSYLERRKDVYEHPQTVMGSVRSVLMLALNYRTDEPPSLSGTQARISRYAWGNDDYHNVIRKKLKELSKRIREHLPDCETRGVVDTAPLLERDFAQLAGLGWIGKNTLLLSKTEGSWFFLAGMLLSYELEYDTPHQTSHCGTCTRCLDACPTDAFIEAGILDARKCISYLTIELRDQPIPGELRAGMQEWMFGCDVCQDVCPWNHKAPFSHEPAFRPDERFTPLDAVELLSLDKTAFEERFRSTPMSRPRRAGLLRNAAIVLGNLGDSSAVPALLKALHDSEAMIRGAAAWALGNLGDEAVFALLNQRLAVEVESDVIQELKQAMTEIKNRSE</sequence>
<keyword evidence="4" id="KW-0479">Metal-binding</keyword>
<accession>A0A517W399</accession>
<dbReference type="InterPro" id="IPR017896">
    <property type="entry name" value="4Fe4S_Fe-S-bd"/>
</dbReference>
<keyword evidence="1" id="KW-0004">4Fe-4S</keyword>
<keyword evidence="2" id="KW-0963">Cytoplasm</keyword>
<dbReference type="InterPro" id="IPR011989">
    <property type="entry name" value="ARM-like"/>
</dbReference>
<keyword evidence="6 10" id="KW-0560">Oxidoreductase</keyword>
<dbReference type="InterPro" id="IPR013542">
    <property type="entry name" value="QueG_DUF1730"/>
</dbReference>
<feature type="domain" description="4Fe-4S ferredoxin-type" evidence="9">
    <location>
        <begin position="187"/>
        <end position="216"/>
    </location>
</feature>
<protein>
    <submittedName>
        <fullName evidence="10">Epoxyqueuosine reductase</fullName>
        <ecNumber evidence="10">1.1.-.-</ecNumber>
    </submittedName>
</protein>
<dbReference type="InterPro" id="IPR004155">
    <property type="entry name" value="PBS_lyase_HEAT"/>
</dbReference>
<dbReference type="GO" id="GO:0008616">
    <property type="term" value="P:tRNA queuosine(34) biosynthetic process"/>
    <property type="evidence" value="ECO:0007669"/>
    <property type="project" value="UniProtKB-KW"/>
</dbReference>
<dbReference type="AlphaFoldDB" id="A0A517W399"/>
<evidence type="ECO:0000256" key="8">
    <source>
        <dbReference type="ARBA" id="ARBA00023014"/>
    </source>
</evidence>
<dbReference type="SMART" id="SM00567">
    <property type="entry name" value="EZ_HEAT"/>
    <property type="match status" value="2"/>
</dbReference>
<gene>
    <name evidence="10" type="primary">queG_2</name>
    <name evidence="10" type="ORF">V144x_52420</name>
</gene>
<dbReference type="PROSITE" id="PS51379">
    <property type="entry name" value="4FE4S_FER_2"/>
    <property type="match status" value="1"/>
</dbReference>
<evidence type="ECO:0000256" key="4">
    <source>
        <dbReference type="ARBA" id="ARBA00022723"/>
    </source>
</evidence>
<evidence type="ECO:0000256" key="6">
    <source>
        <dbReference type="ARBA" id="ARBA00023002"/>
    </source>
</evidence>
<keyword evidence="3" id="KW-0819">tRNA processing</keyword>
<dbReference type="PANTHER" id="PTHR30002:SF4">
    <property type="entry name" value="EPOXYQUEUOSINE REDUCTASE"/>
    <property type="match status" value="1"/>
</dbReference>
<evidence type="ECO:0000313" key="11">
    <source>
        <dbReference type="Proteomes" id="UP000318704"/>
    </source>
</evidence>
<evidence type="ECO:0000259" key="9">
    <source>
        <dbReference type="PROSITE" id="PS51379"/>
    </source>
</evidence>
<dbReference type="InterPro" id="IPR004453">
    <property type="entry name" value="QueG"/>
</dbReference>
<dbReference type="SUPFAM" id="SSF48371">
    <property type="entry name" value="ARM repeat"/>
    <property type="match status" value="1"/>
</dbReference>
<dbReference type="Pfam" id="PF13484">
    <property type="entry name" value="Fer4_16"/>
    <property type="match status" value="1"/>
</dbReference>
<dbReference type="EC" id="1.1.-.-" evidence="10"/>
<evidence type="ECO:0000256" key="3">
    <source>
        <dbReference type="ARBA" id="ARBA00022694"/>
    </source>
</evidence>
<keyword evidence="5" id="KW-0671">Queuosine biosynthesis</keyword>
<evidence type="ECO:0000256" key="7">
    <source>
        <dbReference type="ARBA" id="ARBA00023004"/>
    </source>
</evidence>
<dbReference type="Gene3D" id="3.30.70.20">
    <property type="match status" value="1"/>
</dbReference>
<dbReference type="GO" id="GO:0052693">
    <property type="term" value="F:epoxyqueuosine reductase activity"/>
    <property type="evidence" value="ECO:0007669"/>
    <property type="project" value="TreeGrafter"/>
</dbReference>
<dbReference type="InterPro" id="IPR017900">
    <property type="entry name" value="4Fe4S_Fe_S_CS"/>
</dbReference>
<organism evidence="10 11">
    <name type="scientific">Gimesia aquarii</name>
    <dbReference type="NCBI Taxonomy" id="2527964"/>
    <lineage>
        <taxon>Bacteria</taxon>
        <taxon>Pseudomonadati</taxon>
        <taxon>Planctomycetota</taxon>
        <taxon>Planctomycetia</taxon>
        <taxon>Planctomycetales</taxon>
        <taxon>Planctomycetaceae</taxon>
        <taxon>Gimesia</taxon>
    </lineage>
</organism>
<dbReference type="SUPFAM" id="SSF46548">
    <property type="entry name" value="alpha-helical ferredoxin"/>
    <property type="match status" value="1"/>
</dbReference>
<dbReference type="GO" id="GO:0046872">
    <property type="term" value="F:metal ion binding"/>
    <property type="evidence" value="ECO:0007669"/>
    <property type="project" value="UniProtKB-KW"/>
</dbReference>
<dbReference type="NCBIfam" id="TIGR00276">
    <property type="entry name" value="tRNA epoxyqueuosine(34) reductase QueG"/>
    <property type="match status" value="1"/>
</dbReference>
<dbReference type="Proteomes" id="UP000318704">
    <property type="component" value="Chromosome"/>
</dbReference>
<dbReference type="PANTHER" id="PTHR30002">
    <property type="entry name" value="EPOXYQUEUOSINE REDUCTASE"/>
    <property type="match status" value="1"/>
</dbReference>